<evidence type="ECO:0000256" key="24">
    <source>
        <dbReference type="SAM" id="Phobius"/>
    </source>
</evidence>
<dbReference type="EMBL" id="MKIM01000028">
    <property type="protein sequence ID" value="OLP43676.1"/>
    <property type="molecule type" value="Genomic_DNA"/>
</dbReference>
<name>A0A1Q8ZPI4_9HYPH</name>
<evidence type="ECO:0000256" key="13">
    <source>
        <dbReference type="ARBA" id="ARBA00022781"/>
    </source>
</evidence>
<dbReference type="Pfam" id="PF13442">
    <property type="entry name" value="Cytochrome_CBB3"/>
    <property type="match status" value="2"/>
</dbReference>
<dbReference type="GO" id="GO:0020037">
    <property type="term" value="F:heme binding"/>
    <property type="evidence" value="ECO:0007669"/>
    <property type="project" value="InterPro"/>
</dbReference>
<dbReference type="AlphaFoldDB" id="A0A1Q8ZPI4"/>
<dbReference type="GO" id="GO:0006119">
    <property type="term" value="P:oxidative phosphorylation"/>
    <property type="evidence" value="ECO:0007669"/>
    <property type="project" value="UniProtKB-UniPathway"/>
</dbReference>
<dbReference type="Pfam" id="PF14715">
    <property type="entry name" value="FixP_N"/>
    <property type="match status" value="1"/>
</dbReference>
<reference evidence="26 27" key="1">
    <citation type="submission" date="2016-09" db="EMBL/GenBank/DDBJ databases">
        <title>Rhizobium oryziradicis sp. nov., isolated from the root of rice.</title>
        <authorList>
            <person name="Zhao J."/>
            <person name="Zhang X."/>
        </authorList>
    </citation>
    <scope>NUCLEOTIDE SEQUENCE [LARGE SCALE GENOMIC DNA]</scope>
    <source>
        <strain evidence="26 27">N19</strain>
    </source>
</reference>
<feature type="binding site" description="covalent" evidence="23">
    <location>
        <position position="121"/>
    </location>
    <ligand>
        <name>heme c</name>
        <dbReference type="ChEBI" id="CHEBI:61717"/>
        <label>1</label>
    </ligand>
</feature>
<keyword evidence="12" id="KW-0677">Repeat</keyword>
<keyword evidence="17 21" id="KW-0408">Iron</keyword>
<keyword evidence="14 21" id="KW-0249">Electron transport</keyword>
<dbReference type="Gene3D" id="6.10.280.130">
    <property type="match status" value="1"/>
</dbReference>
<sequence length="287" mass="31200">MAEKDIDEVSGVETTGHEWDGIRELNNPMPRWWVYTFYVTIVWAIAYTIFYPAWPMLSTNTKGWFGYTNRAAVTQELAAAKSAQSVFIDKIAALPVQDILADKELTEFATAGGAAAFKVNCTPCHGSGAAGGQGYPNLNDDDWLWGGSIDAIYTTLQHGIRYASDPETRTSEMPAFADILKPEEIRQVAAYVVSLTDKPLNPALVEPGKQVFADNCAACHGEKAEGNRDMGAPNLADAIWLKVKGEQQIAQQVAHPKHGVMPGWTARLGDTTVKELAIYVHSLGGGE</sequence>
<evidence type="ECO:0000256" key="14">
    <source>
        <dbReference type="ARBA" id="ARBA00022982"/>
    </source>
</evidence>
<comment type="subunit">
    <text evidence="4">Component of the cbb3-type cytochrome c oxidase at least composed of FixN, FixO, FixQ and FixP.</text>
</comment>
<keyword evidence="7 21" id="KW-0997">Cell inner membrane</keyword>
<dbReference type="GO" id="GO:0016491">
    <property type="term" value="F:oxidoreductase activity"/>
    <property type="evidence" value="ECO:0007669"/>
    <property type="project" value="UniProtKB-KW"/>
</dbReference>
<accession>A0A1Q8ZPI4</accession>
<feature type="transmembrane region" description="Helical" evidence="24">
    <location>
        <begin position="32"/>
        <end position="54"/>
    </location>
</feature>
<evidence type="ECO:0000256" key="2">
    <source>
        <dbReference type="ARBA" id="ARBA00004673"/>
    </source>
</evidence>
<dbReference type="Gene3D" id="1.10.760.10">
    <property type="entry name" value="Cytochrome c-like domain"/>
    <property type="match status" value="2"/>
</dbReference>
<comment type="caution">
    <text evidence="26">The sequence shown here is derived from an EMBL/GenBank/DDBJ whole genome shotgun (WGS) entry which is preliminary data.</text>
</comment>
<evidence type="ECO:0000256" key="3">
    <source>
        <dbReference type="ARBA" id="ARBA00006113"/>
    </source>
</evidence>
<keyword evidence="18 21" id="KW-0406">Ion transport</keyword>
<evidence type="ECO:0000256" key="18">
    <source>
        <dbReference type="ARBA" id="ARBA00023065"/>
    </source>
</evidence>
<evidence type="ECO:0000256" key="7">
    <source>
        <dbReference type="ARBA" id="ARBA00022519"/>
    </source>
</evidence>
<dbReference type="PANTHER" id="PTHR33751">
    <property type="entry name" value="CBB3-TYPE CYTOCHROME C OXIDASE SUBUNIT FIXP"/>
    <property type="match status" value="1"/>
</dbReference>
<evidence type="ECO:0000256" key="23">
    <source>
        <dbReference type="PIRSR" id="PIRSR000006-2"/>
    </source>
</evidence>
<feature type="domain" description="Cytochrome c" evidence="25">
    <location>
        <begin position="108"/>
        <end position="196"/>
    </location>
</feature>
<dbReference type="InterPro" id="IPR004678">
    <property type="entry name" value="Cyt_c_oxidase_cbb3_su3"/>
</dbReference>
<feature type="binding site" description="covalent" evidence="23">
    <location>
        <position position="124"/>
    </location>
    <ligand>
        <name>heme c</name>
        <dbReference type="ChEBI" id="CHEBI:61717"/>
        <label>1</label>
    </ligand>
</feature>
<evidence type="ECO:0000259" key="25">
    <source>
        <dbReference type="PROSITE" id="PS51007"/>
    </source>
</evidence>
<evidence type="ECO:0000256" key="5">
    <source>
        <dbReference type="ARBA" id="ARBA00022448"/>
    </source>
</evidence>
<dbReference type="PRINTS" id="PR00605">
    <property type="entry name" value="CYTCHROMECIC"/>
</dbReference>
<evidence type="ECO:0000256" key="11">
    <source>
        <dbReference type="ARBA" id="ARBA00022723"/>
    </source>
</evidence>
<feature type="binding site" description="axial binding residue" evidence="22">
    <location>
        <position position="220"/>
    </location>
    <ligand>
        <name>heme c</name>
        <dbReference type="ChEBI" id="CHEBI:61717"/>
        <label>2</label>
    </ligand>
    <ligandPart>
        <name>Fe</name>
        <dbReference type="ChEBI" id="CHEBI:18248"/>
    </ligandPart>
</feature>
<dbReference type="InterPro" id="IPR036909">
    <property type="entry name" value="Cyt_c-like_dom_sf"/>
</dbReference>
<evidence type="ECO:0000256" key="19">
    <source>
        <dbReference type="ARBA" id="ARBA00023136"/>
    </source>
</evidence>
<evidence type="ECO:0000256" key="15">
    <source>
        <dbReference type="ARBA" id="ARBA00022989"/>
    </source>
</evidence>
<keyword evidence="13 21" id="KW-0375">Hydrogen ion transport</keyword>
<evidence type="ECO:0000313" key="26">
    <source>
        <dbReference type="EMBL" id="OLP43676.1"/>
    </source>
</evidence>
<evidence type="ECO:0000256" key="9">
    <source>
        <dbReference type="ARBA" id="ARBA00022660"/>
    </source>
</evidence>
<dbReference type="GO" id="GO:0005506">
    <property type="term" value="F:iron ion binding"/>
    <property type="evidence" value="ECO:0007669"/>
    <property type="project" value="InterPro"/>
</dbReference>
<dbReference type="PIRSF" id="PIRSF000006">
    <property type="entry name" value="Cbb3-Cox_fixP"/>
    <property type="match status" value="1"/>
</dbReference>
<dbReference type="GO" id="GO:1902600">
    <property type="term" value="P:proton transmembrane transport"/>
    <property type="evidence" value="ECO:0007669"/>
    <property type="project" value="UniProtKB-KW"/>
</dbReference>
<dbReference type="PROSITE" id="PS51007">
    <property type="entry name" value="CYTC"/>
    <property type="match status" value="2"/>
</dbReference>
<comment type="function">
    <text evidence="20">C-type cytochrome. Part of the cbb3-type cytochrome c oxidase complex. FixP subunit is required for transferring electrons from donor cytochrome c via its heme groups to FixO subunit. From there, electrons are shuttled to the catalytic binuclear center of FixN subunit where oxygen reduction takes place. The complex also functions as a proton pump.</text>
</comment>
<comment type="subcellular location">
    <subcellularLocation>
        <location evidence="1 21">Cell inner membrane</location>
    </subcellularLocation>
</comment>
<keyword evidence="6 21" id="KW-1003">Cell membrane</keyword>
<dbReference type="PANTHER" id="PTHR33751:SF1">
    <property type="entry name" value="CBB3-TYPE CYTOCHROME C OXIDASE SUBUNIT FIXP"/>
    <property type="match status" value="1"/>
</dbReference>
<dbReference type="Proteomes" id="UP000186894">
    <property type="component" value="Unassembled WGS sequence"/>
</dbReference>
<evidence type="ECO:0000256" key="10">
    <source>
        <dbReference type="ARBA" id="ARBA00022692"/>
    </source>
</evidence>
<feature type="binding site" description="axial binding residue" evidence="22">
    <location>
        <position position="261"/>
    </location>
    <ligand>
        <name>heme c</name>
        <dbReference type="ChEBI" id="CHEBI:61717"/>
        <label>1</label>
    </ligand>
    <ligandPart>
        <name>Fe</name>
        <dbReference type="ChEBI" id="CHEBI:18248"/>
    </ligandPart>
</feature>
<evidence type="ECO:0000256" key="1">
    <source>
        <dbReference type="ARBA" id="ARBA00004533"/>
    </source>
</evidence>
<dbReference type="InterPro" id="IPR032858">
    <property type="entry name" value="CcoP_N"/>
</dbReference>
<evidence type="ECO:0000256" key="20">
    <source>
        <dbReference type="ARBA" id="ARBA00025525"/>
    </source>
</evidence>
<feature type="binding site" description="axial binding residue" evidence="22">
    <location>
        <position position="125"/>
    </location>
    <ligand>
        <name>heme c</name>
        <dbReference type="ChEBI" id="CHEBI:61717"/>
        <label>1</label>
    </ligand>
    <ligandPart>
        <name>Fe</name>
        <dbReference type="ChEBI" id="CHEBI:18248"/>
    </ligandPart>
</feature>
<dbReference type="STRING" id="1867956.BJF95_22825"/>
<dbReference type="RefSeq" id="WP_075640995.1">
    <property type="nucleotide sequence ID" value="NZ_MKIM01000028.1"/>
</dbReference>
<evidence type="ECO:0000256" key="4">
    <source>
        <dbReference type="ARBA" id="ARBA00011203"/>
    </source>
</evidence>
<evidence type="ECO:0000256" key="17">
    <source>
        <dbReference type="ARBA" id="ARBA00023004"/>
    </source>
</evidence>
<keyword evidence="10 24" id="KW-0812">Transmembrane</keyword>
<keyword evidence="11 21" id="KW-0479">Metal-binding</keyword>
<keyword evidence="5 21" id="KW-0813">Transport</keyword>
<dbReference type="NCBIfam" id="TIGR00782">
    <property type="entry name" value="ccoP"/>
    <property type="match status" value="1"/>
</dbReference>
<organism evidence="26 27">
    <name type="scientific">Rhizobium oryziradicis</name>
    <dbReference type="NCBI Taxonomy" id="1867956"/>
    <lineage>
        <taxon>Bacteria</taxon>
        <taxon>Pseudomonadati</taxon>
        <taxon>Pseudomonadota</taxon>
        <taxon>Alphaproteobacteria</taxon>
        <taxon>Hyphomicrobiales</taxon>
        <taxon>Rhizobiaceae</taxon>
        <taxon>Rhizobium/Agrobacterium group</taxon>
        <taxon>Rhizobium</taxon>
    </lineage>
</organism>
<keyword evidence="27" id="KW-1185">Reference proteome</keyword>
<evidence type="ECO:0000256" key="22">
    <source>
        <dbReference type="PIRSR" id="PIRSR000006-1"/>
    </source>
</evidence>
<keyword evidence="8 21" id="KW-0349">Heme</keyword>
<feature type="binding site" description="covalent" evidence="23">
    <location>
        <position position="216"/>
    </location>
    <ligand>
        <name>heme c</name>
        <dbReference type="ChEBI" id="CHEBI:61717"/>
        <label>2</label>
    </ligand>
</feature>
<keyword evidence="9 21" id="KW-0679">Respiratory chain</keyword>
<dbReference type="GO" id="GO:0005886">
    <property type="term" value="C:plasma membrane"/>
    <property type="evidence" value="ECO:0007669"/>
    <property type="project" value="UniProtKB-SubCell"/>
</dbReference>
<dbReference type="InterPro" id="IPR038414">
    <property type="entry name" value="CcoP_N_sf"/>
</dbReference>
<dbReference type="InterPro" id="IPR050597">
    <property type="entry name" value="Cytochrome_c_Oxidase_Subunit"/>
</dbReference>
<dbReference type="UniPathway" id="UPA00705"/>
<keyword evidence="16 21" id="KW-0560">Oxidoreductase</keyword>
<evidence type="ECO:0000256" key="16">
    <source>
        <dbReference type="ARBA" id="ARBA00023002"/>
    </source>
</evidence>
<dbReference type="InterPro" id="IPR008168">
    <property type="entry name" value="Cyt_C_IC"/>
</dbReference>
<evidence type="ECO:0000256" key="8">
    <source>
        <dbReference type="ARBA" id="ARBA00022617"/>
    </source>
</evidence>
<feature type="binding site" description="axial binding residue" evidence="22">
    <location>
        <position position="173"/>
    </location>
    <ligand>
        <name>heme c</name>
        <dbReference type="ChEBI" id="CHEBI:61717"/>
        <label>2</label>
    </ligand>
    <ligandPart>
        <name>Fe</name>
        <dbReference type="ChEBI" id="CHEBI:18248"/>
    </ligandPart>
</feature>
<gene>
    <name evidence="26" type="ORF">BJF95_22825</name>
</gene>
<keyword evidence="15 24" id="KW-1133">Transmembrane helix</keyword>
<comment type="pathway">
    <text evidence="2 21">Energy metabolism; oxidative phosphorylation.</text>
</comment>
<protein>
    <recommendedName>
        <fullName evidence="21">Cbb3-type cytochrome c oxidase subunit</fullName>
    </recommendedName>
</protein>
<feature type="binding site" description="covalent" evidence="23">
    <location>
        <position position="219"/>
    </location>
    <ligand>
        <name>heme c</name>
        <dbReference type="ChEBI" id="CHEBI:61717"/>
        <label>2</label>
    </ligand>
</feature>
<dbReference type="GO" id="GO:0009055">
    <property type="term" value="F:electron transfer activity"/>
    <property type="evidence" value="ECO:0007669"/>
    <property type="project" value="InterPro"/>
</dbReference>
<keyword evidence="19 21" id="KW-0472">Membrane</keyword>
<evidence type="ECO:0000256" key="21">
    <source>
        <dbReference type="PIRNR" id="PIRNR000006"/>
    </source>
</evidence>
<comment type="cofactor">
    <cofactor evidence="21 23">
        <name>heme c</name>
        <dbReference type="ChEBI" id="CHEBI:61717"/>
    </cofactor>
    <text evidence="21 23">Binds 2 heme C groups per subunit.</text>
</comment>
<evidence type="ECO:0000256" key="6">
    <source>
        <dbReference type="ARBA" id="ARBA00022475"/>
    </source>
</evidence>
<comment type="similarity">
    <text evidence="3 21">Belongs to the CcoP / FixP family.</text>
</comment>
<evidence type="ECO:0000313" key="27">
    <source>
        <dbReference type="Proteomes" id="UP000186894"/>
    </source>
</evidence>
<dbReference type="InterPro" id="IPR009056">
    <property type="entry name" value="Cyt_c-like_dom"/>
</dbReference>
<dbReference type="SUPFAM" id="SSF46626">
    <property type="entry name" value="Cytochrome c"/>
    <property type="match status" value="2"/>
</dbReference>
<dbReference type="OrthoDB" id="9811281at2"/>
<feature type="domain" description="Cytochrome c" evidence="25">
    <location>
        <begin position="203"/>
        <end position="284"/>
    </location>
</feature>
<proteinExistence type="inferred from homology"/>
<evidence type="ECO:0000256" key="12">
    <source>
        <dbReference type="ARBA" id="ARBA00022737"/>
    </source>
</evidence>